<protein>
    <submittedName>
        <fullName evidence="1">Uncharacterized protein</fullName>
    </submittedName>
</protein>
<evidence type="ECO:0000313" key="2">
    <source>
        <dbReference type="Proteomes" id="UP001207468"/>
    </source>
</evidence>
<organism evidence="1 2">
    <name type="scientific">Russula earlei</name>
    <dbReference type="NCBI Taxonomy" id="71964"/>
    <lineage>
        <taxon>Eukaryota</taxon>
        <taxon>Fungi</taxon>
        <taxon>Dikarya</taxon>
        <taxon>Basidiomycota</taxon>
        <taxon>Agaricomycotina</taxon>
        <taxon>Agaricomycetes</taxon>
        <taxon>Russulales</taxon>
        <taxon>Russulaceae</taxon>
        <taxon>Russula</taxon>
    </lineage>
</organism>
<keyword evidence="2" id="KW-1185">Reference proteome</keyword>
<reference evidence="1" key="1">
    <citation type="submission" date="2021-03" db="EMBL/GenBank/DDBJ databases">
        <title>Evolutionary priming and transition to the ectomycorrhizal habit in an iconic lineage of mushroom-forming fungi: is preadaptation a requirement?</title>
        <authorList>
            <consortium name="DOE Joint Genome Institute"/>
            <person name="Looney B.P."/>
            <person name="Miyauchi S."/>
            <person name="Morin E."/>
            <person name="Drula E."/>
            <person name="Courty P.E."/>
            <person name="Chicoki N."/>
            <person name="Fauchery L."/>
            <person name="Kohler A."/>
            <person name="Kuo A."/>
            <person name="LaButti K."/>
            <person name="Pangilinan J."/>
            <person name="Lipzen A."/>
            <person name="Riley R."/>
            <person name="Andreopoulos W."/>
            <person name="He G."/>
            <person name="Johnson J."/>
            <person name="Barry K.W."/>
            <person name="Grigoriev I.V."/>
            <person name="Nagy L."/>
            <person name="Hibbett D."/>
            <person name="Henrissat B."/>
            <person name="Matheny P.B."/>
            <person name="Labbe J."/>
            <person name="Martin A.F."/>
        </authorList>
    </citation>
    <scope>NUCLEOTIDE SEQUENCE</scope>
    <source>
        <strain evidence="1">BPL698</strain>
    </source>
</reference>
<dbReference type="EMBL" id="JAGFNK010000395">
    <property type="protein sequence ID" value="KAI9451033.1"/>
    <property type="molecule type" value="Genomic_DNA"/>
</dbReference>
<accession>A0ACC0TVR0</accession>
<proteinExistence type="predicted"/>
<gene>
    <name evidence="1" type="ORF">F5148DRAFT_1378921</name>
</gene>
<name>A0ACC0TVR0_9AGAM</name>
<comment type="caution">
    <text evidence="1">The sequence shown here is derived from an EMBL/GenBank/DDBJ whole genome shotgun (WGS) entry which is preliminary data.</text>
</comment>
<sequence length="1301" mass="143490">MTSLHAFFHNRDQAAFQRHLQTALPIHVNARDFLGRTVLHLASTSTARAATDHWTALHRALYHGNITAAILLLKRSEIDTSLKDFEGYRAFDVYNTTVEDTMPNKRASRRGLELYTWGTNRNASLGHGDTNDRSNPEQVVLMHRDVSQDDRRAQENIYFKLQPARVRDAQMSRLHTVVLTDELHGNIRACGFASSGRLGSGGGQHTQPSFLPTINSESLFTAIALGQDHTLALTSDGTVFSWGLSQFFQLGYEVPPPHVQSSPRAIAGPLRRERVRGIAACKSASACWTDTELYTWGKNNGQLGHDKSAIPIQPVPRIVTKITKPIIFVVLNVRLQCRVKCHFNPPVQDTAMACLLATHDVILLFNDMQSRIIFPTTARLSSEFLAYRPLQSARATTTVQIACNESAFAAVSSDGEVSIFNTPTPTLPGERPRPIQPQRIWVLRKQWSAVRDAALGSDGSLIICTQSGHVFVRSRSGSSKAPRFVRVTGLQRVIAVRTSDTGALAALREPYLPLDITPVGNNLAEDVSRLRPYFSFTRPEHDGIRIEPKLGCSLPAGANILPGVTAGEEEEEDFEEGFVARDAQEVLRLFDVLTQDRIARRRPDTHGQGLFSSKSSYGADLMLRIQSSTELPAHRVVLSARCAVLARILGGLGSLHDRESGVSLKLLPSLAQGSCAGPSQTLTETPRLAITGVHAFSVLVLLHYLYTDVLLAISDPRLTRLTKDVWAHGRLQPAQAVRELQTLSRVLHLEVLADALHGAVRRVPSPLLNAHFGAIFDAPMSVSPPDVMLRLADRELWSHSFVLRARSQFFESFFADEEWTRDRWESDGTLRVDLCHLEWRSMQYVLRFMCCGEEAEMFERLDFCDSADELLSLLFDVMFAANELLLDRLLLICSSIVVKYITINNISSVYMEAASLHCPPLMDSLHQYMSHLASAVQGHQAAKSPFSRIQLPINLAASVLEHHEWLAAQDIPCPIVHSQPKVQPKPSPKATQKPPQFTSSKSKQTLTPTPLLTNTTEDLFCMDEALVTPLNLDAGASPEEPWGATPKAGPWKGQSTPKVDMRAILAEAEEAASGRTQQRLTASSLTAVQARTPPGNAQVSASPAATQTLSTRTLQKSSSGQSSPGSSATHPGRPGLGPVISPPKAKAGLTATRHTSVNPWVLPPAEPISRPSTSAPISFAEIQQLQSSNQSSNTGTKERRSLRDIQTEEAELQAEAEFMMWWTAEEERIRLENEASTALLTQPPQKEAQSQKENRRGSRRHKKYIVPAPAEGESGPRPKAPQYGGERKYHPVAERRRHPEL</sequence>
<evidence type="ECO:0000313" key="1">
    <source>
        <dbReference type="EMBL" id="KAI9451033.1"/>
    </source>
</evidence>
<dbReference type="Proteomes" id="UP001207468">
    <property type="component" value="Unassembled WGS sequence"/>
</dbReference>